<dbReference type="EMBL" id="JAQQAF010000007">
    <property type="protein sequence ID" value="KAJ8471935.1"/>
    <property type="molecule type" value="Genomic_DNA"/>
</dbReference>
<proteinExistence type="predicted"/>
<reference evidence="2 3" key="1">
    <citation type="submission" date="2022-12" db="EMBL/GenBank/DDBJ databases">
        <title>Chromosome-scale assembly of the Ensete ventricosum genome.</title>
        <authorList>
            <person name="Dussert Y."/>
            <person name="Stocks J."/>
            <person name="Wendawek A."/>
            <person name="Woldeyes F."/>
            <person name="Nichols R.A."/>
            <person name="Borrell J.S."/>
        </authorList>
    </citation>
    <scope>NUCLEOTIDE SEQUENCE [LARGE SCALE GENOMIC DNA]</scope>
    <source>
        <strain evidence="3">cv. Maze</strain>
        <tissue evidence="2">Seeds</tissue>
    </source>
</reference>
<comment type="caution">
    <text evidence="2">The sequence shown here is derived from an EMBL/GenBank/DDBJ whole genome shotgun (WGS) entry which is preliminary data.</text>
</comment>
<evidence type="ECO:0000313" key="2">
    <source>
        <dbReference type="EMBL" id="KAJ8471935.1"/>
    </source>
</evidence>
<accession>A0AAV8QJL6</accession>
<feature type="region of interest" description="Disordered" evidence="1">
    <location>
        <begin position="53"/>
        <end position="87"/>
    </location>
</feature>
<evidence type="ECO:0000313" key="3">
    <source>
        <dbReference type="Proteomes" id="UP001222027"/>
    </source>
</evidence>
<sequence length="87" mass="9085">MRRQSGALGVAAAAAAAPDFAGSSLLLPQATLPWSDRFPKGISVRGKGIQGTQTYCSANPPEFQSLDWSSHSASGRKASRGHDGEEK</sequence>
<gene>
    <name evidence="2" type="ORF">OPV22_026278</name>
</gene>
<organism evidence="2 3">
    <name type="scientific">Ensete ventricosum</name>
    <name type="common">Abyssinian banana</name>
    <name type="synonym">Musa ensete</name>
    <dbReference type="NCBI Taxonomy" id="4639"/>
    <lineage>
        <taxon>Eukaryota</taxon>
        <taxon>Viridiplantae</taxon>
        <taxon>Streptophyta</taxon>
        <taxon>Embryophyta</taxon>
        <taxon>Tracheophyta</taxon>
        <taxon>Spermatophyta</taxon>
        <taxon>Magnoliopsida</taxon>
        <taxon>Liliopsida</taxon>
        <taxon>Zingiberales</taxon>
        <taxon>Musaceae</taxon>
        <taxon>Ensete</taxon>
    </lineage>
</organism>
<protein>
    <recommendedName>
        <fullName evidence="4">Secreted protein</fullName>
    </recommendedName>
</protein>
<evidence type="ECO:0008006" key="4">
    <source>
        <dbReference type="Google" id="ProtNLM"/>
    </source>
</evidence>
<dbReference type="Proteomes" id="UP001222027">
    <property type="component" value="Unassembled WGS sequence"/>
</dbReference>
<evidence type="ECO:0000256" key="1">
    <source>
        <dbReference type="SAM" id="MobiDB-lite"/>
    </source>
</evidence>
<name>A0AAV8QJL6_ENSVE</name>
<keyword evidence="3" id="KW-1185">Reference proteome</keyword>
<dbReference type="AlphaFoldDB" id="A0AAV8QJL6"/>